<evidence type="ECO:0000313" key="3">
    <source>
        <dbReference type="Proteomes" id="UP001153148"/>
    </source>
</evidence>
<feature type="non-terminal residue" evidence="2">
    <location>
        <position position="241"/>
    </location>
</feature>
<name>A0ABN7NWJ1_TIMPD</name>
<keyword evidence="1" id="KW-1133">Transmembrane helix</keyword>
<comment type="caution">
    <text evidence="2">The sequence shown here is derived from an EMBL/GenBank/DDBJ whole genome shotgun (WGS) entry which is preliminary data.</text>
</comment>
<evidence type="ECO:0000313" key="2">
    <source>
        <dbReference type="EMBL" id="CAG2059915.1"/>
    </source>
</evidence>
<feature type="transmembrane region" description="Helical" evidence="1">
    <location>
        <begin position="152"/>
        <end position="173"/>
    </location>
</feature>
<dbReference type="Proteomes" id="UP001153148">
    <property type="component" value="Unassembled WGS sequence"/>
</dbReference>
<keyword evidence="3" id="KW-1185">Reference proteome</keyword>
<feature type="transmembrane region" description="Helical" evidence="1">
    <location>
        <begin position="123"/>
        <end position="146"/>
    </location>
</feature>
<protein>
    <recommendedName>
        <fullName evidence="4">Solute carrier family 40 protein</fullName>
    </recommendedName>
</protein>
<keyword evidence="1" id="KW-0472">Membrane</keyword>
<evidence type="ECO:0008006" key="4">
    <source>
        <dbReference type="Google" id="ProtNLM"/>
    </source>
</evidence>
<dbReference type="EMBL" id="CAJPIN010010907">
    <property type="protein sequence ID" value="CAG2059915.1"/>
    <property type="molecule type" value="Genomic_DNA"/>
</dbReference>
<evidence type="ECO:0000256" key="1">
    <source>
        <dbReference type="SAM" id="Phobius"/>
    </source>
</evidence>
<organism evidence="2 3">
    <name type="scientific">Timema podura</name>
    <name type="common">Walking stick</name>
    <dbReference type="NCBI Taxonomy" id="61482"/>
    <lineage>
        <taxon>Eukaryota</taxon>
        <taxon>Metazoa</taxon>
        <taxon>Ecdysozoa</taxon>
        <taxon>Arthropoda</taxon>
        <taxon>Hexapoda</taxon>
        <taxon>Insecta</taxon>
        <taxon>Pterygota</taxon>
        <taxon>Neoptera</taxon>
        <taxon>Polyneoptera</taxon>
        <taxon>Phasmatodea</taxon>
        <taxon>Timematodea</taxon>
        <taxon>Timematoidea</taxon>
        <taxon>Timematidae</taxon>
        <taxon>Timema</taxon>
    </lineage>
</organism>
<sequence>MVGTTLGLVLILWCSWRWLALGLILVTGGGLCLLCWLLPPEGPVFISLHSPCTCISTSVPVSLHSLCTSISTQPLYQYLCTAPWNQDGVMLALGMMGRVAIACSLTMLQVGSPELMPPELRRLGGVSCVTFGRIILLSAIFIVSLANYGKNVSLSTFGGITVIGGLATLYLGFPKNDSLSAQFKRNLQCVWSVENLEKTNNNISLRELEHGVIMKLHYSGYSLLQFLCWVRGSPDLPILVA</sequence>
<accession>A0ABN7NWJ1</accession>
<keyword evidence="1" id="KW-0812">Transmembrane</keyword>
<feature type="transmembrane region" description="Helical" evidence="1">
    <location>
        <begin position="89"/>
        <end position="111"/>
    </location>
</feature>
<gene>
    <name evidence="2" type="ORF">TPAB3V08_LOCUS6874</name>
</gene>
<reference evidence="2" key="1">
    <citation type="submission" date="2021-03" db="EMBL/GenBank/DDBJ databases">
        <authorList>
            <person name="Tran Van P."/>
        </authorList>
    </citation>
    <scope>NUCLEOTIDE SEQUENCE</scope>
</reference>
<feature type="transmembrane region" description="Helical" evidence="1">
    <location>
        <begin position="18"/>
        <end position="39"/>
    </location>
</feature>
<proteinExistence type="predicted"/>